<dbReference type="SUPFAM" id="SSF88697">
    <property type="entry name" value="PUA domain-like"/>
    <property type="match status" value="1"/>
</dbReference>
<comment type="caution">
    <text evidence="2">The sequence shown here is derived from an EMBL/GenBank/DDBJ whole genome shotgun (WGS) entry which is preliminary data.</text>
</comment>
<evidence type="ECO:0000313" key="3">
    <source>
        <dbReference type="Proteomes" id="UP000004358"/>
    </source>
</evidence>
<gene>
    <name evidence="2" type="ORF">DSM3645_01781</name>
</gene>
<dbReference type="PANTHER" id="PTHR46732:SF8">
    <property type="entry name" value="ATP-DEPENDENT PROTEASE LA (LON) DOMAIN PROTEIN"/>
    <property type="match status" value="1"/>
</dbReference>
<dbReference type="SMART" id="SM00464">
    <property type="entry name" value="LON"/>
    <property type="match status" value="1"/>
</dbReference>
<dbReference type="eggNOG" id="COG2802">
    <property type="taxonomic scope" value="Bacteria"/>
</dbReference>
<dbReference type="Proteomes" id="UP000004358">
    <property type="component" value="Unassembled WGS sequence"/>
</dbReference>
<dbReference type="PROSITE" id="PS51787">
    <property type="entry name" value="LON_N"/>
    <property type="match status" value="1"/>
</dbReference>
<proteinExistence type="predicted"/>
<dbReference type="OrthoDB" id="9806457at2"/>
<evidence type="ECO:0000313" key="2">
    <source>
        <dbReference type="EMBL" id="EAQ77657.1"/>
    </source>
</evidence>
<protein>
    <submittedName>
        <fullName evidence="2">Probable ATP-dependent protease La 1</fullName>
    </submittedName>
</protein>
<dbReference type="GO" id="GO:0008233">
    <property type="term" value="F:peptidase activity"/>
    <property type="evidence" value="ECO:0007669"/>
    <property type="project" value="UniProtKB-KW"/>
</dbReference>
<dbReference type="RefSeq" id="WP_002653952.1">
    <property type="nucleotide sequence ID" value="NZ_CH672377.1"/>
</dbReference>
<dbReference type="InterPro" id="IPR015947">
    <property type="entry name" value="PUA-like_sf"/>
</dbReference>
<reference evidence="2 3" key="1">
    <citation type="submission" date="2006-02" db="EMBL/GenBank/DDBJ databases">
        <authorList>
            <person name="Amann R."/>
            <person name="Ferriera S."/>
            <person name="Johnson J."/>
            <person name="Kravitz S."/>
            <person name="Halpern A."/>
            <person name="Remington K."/>
            <person name="Beeson K."/>
            <person name="Tran B."/>
            <person name="Rogers Y.-H."/>
            <person name="Friedman R."/>
            <person name="Venter J.C."/>
        </authorList>
    </citation>
    <scope>NUCLEOTIDE SEQUENCE [LARGE SCALE GENOMIC DNA]</scope>
    <source>
        <strain evidence="2 3">DSM 3645</strain>
    </source>
</reference>
<dbReference type="HOGENOM" id="CLU_048359_2_0_0"/>
<dbReference type="PANTHER" id="PTHR46732">
    <property type="entry name" value="ATP-DEPENDENT PROTEASE LA (LON) DOMAIN PROTEIN"/>
    <property type="match status" value="1"/>
</dbReference>
<keyword evidence="2" id="KW-0378">Hydrolase</keyword>
<evidence type="ECO:0000259" key="1">
    <source>
        <dbReference type="PROSITE" id="PS51787"/>
    </source>
</evidence>
<feature type="domain" description="Lon N-terminal" evidence="1">
    <location>
        <begin position="9"/>
        <end position="201"/>
    </location>
</feature>
<name>A4A0K1_9BACT</name>
<dbReference type="InterPro" id="IPR003111">
    <property type="entry name" value="Lon_prtase_N"/>
</dbReference>
<dbReference type="AlphaFoldDB" id="A4A0K1"/>
<dbReference type="Gene3D" id="2.30.130.40">
    <property type="entry name" value="LON domain-like"/>
    <property type="match status" value="1"/>
</dbReference>
<dbReference type="Pfam" id="PF02190">
    <property type="entry name" value="LON_substr_bdg"/>
    <property type="match status" value="1"/>
</dbReference>
<dbReference type="InterPro" id="IPR046336">
    <property type="entry name" value="Lon_prtase_N_sf"/>
</dbReference>
<keyword evidence="2" id="KW-0645">Protease</keyword>
<dbReference type="STRING" id="314230.DSM3645_01781"/>
<sequence>MASLTSYPIRLFPLPNLVLFPGVLQPLFIFEPRYRELLEQAKEDDGQIAMALLRRGWQPQYDQSPALHEVVCVGEIVACETHDDGTSNILMRGVKRARILYEIPSAATFRMAQIQDLLGAGAGGTNESSEVAARLKKALAKTEFSQMFEQPSLGTSPSLDVMTDAVAYALPWPLQLKQQLLAETNPIRRGEQLIRWLSQTDVDPQSIGRPPFPLRASAN</sequence>
<dbReference type="GO" id="GO:0006508">
    <property type="term" value="P:proteolysis"/>
    <property type="evidence" value="ECO:0007669"/>
    <property type="project" value="UniProtKB-KW"/>
</dbReference>
<accession>A4A0K1</accession>
<dbReference type="EMBL" id="AANZ01000029">
    <property type="protein sequence ID" value="EAQ77657.1"/>
    <property type="molecule type" value="Genomic_DNA"/>
</dbReference>
<organism evidence="2 3">
    <name type="scientific">Blastopirellula marina DSM 3645</name>
    <dbReference type="NCBI Taxonomy" id="314230"/>
    <lineage>
        <taxon>Bacteria</taxon>
        <taxon>Pseudomonadati</taxon>
        <taxon>Planctomycetota</taxon>
        <taxon>Planctomycetia</taxon>
        <taxon>Pirellulales</taxon>
        <taxon>Pirellulaceae</taxon>
        <taxon>Blastopirellula</taxon>
    </lineage>
</organism>